<feature type="compositionally biased region" description="Polar residues" evidence="1">
    <location>
        <begin position="439"/>
        <end position="455"/>
    </location>
</feature>
<dbReference type="Proteomes" id="UP000228533">
    <property type="component" value="Unassembled WGS sequence"/>
</dbReference>
<evidence type="ECO:0000313" key="5">
    <source>
        <dbReference type="Proteomes" id="UP000228533"/>
    </source>
</evidence>
<evidence type="ECO:0000256" key="2">
    <source>
        <dbReference type="SAM" id="Phobius"/>
    </source>
</evidence>
<sequence>MFLKTLRILGATGLLFGGAILLSLYGQTVTKAASSTALISEVNIGSPGATNKDYVRLYNLSAEPFNLKGSRLIKRTKTGTTDTNIKSWTADAFIPANGYYTWANNDYATELQADISTSQTLAADNCLALRLGSADSGEIIDALGWGECTQLVETLPICNPTDGQSIKRTDNQDTDNNSLDFTAGCISTSTDPEPVTTTTPSNNIFTGGNETVEIEEKSILPAKIIISEIRPNPTGEDLNNEYIELYNSGEKDFILTDHRLVVDNQTPFYFSATSTIKAKEYLLLTRELTNLKLNNNGGKLALYGLKKTALISLNYSKAPEGQVFSAINTNPKNKSDWVWNLAPTPGKENLIILPNQAPLIVLDCPDKTQTANFLWLDGSDSYDPENLPIIFKWQLDNETICERASCELPVTPGKHSLSLIISDGALSDEKNCQFTKTVPSTTKANPKNSSAISGQATTKKTITKTPAKPVTKSTTKTTASIVKKSTTNNNLTLSGTVLNLPGEAGTQYFFIWPDNGNTAWQIYRYNKVFPKLTVGDHIQASGITSIVNKENRLKLQTDNAITITAHNQKIKPEENIIGDISEGDQGHYITITGQLAGKQGNVLYIDDGSGELAVYNGKVAADNVSYKIGSTLSATGVLRQTASGWRLLSRASDLKQLSMPQDKEVASTIPEVSSSIAIAPRDKNTENRYWLLLAGLLLIVVGGWSFKYMNSPQRKLVSPKDKNEQ</sequence>
<dbReference type="PROSITE" id="PS51841">
    <property type="entry name" value="LTD"/>
    <property type="match status" value="1"/>
</dbReference>
<feature type="region of interest" description="Disordered" evidence="1">
    <location>
        <begin position="439"/>
        <end position="476"/>
    </location>
</feature>
<evidence type="ECO:0000256" key="1">
    <source>
        <dbReference type="SAM" id="MobiDB-lite"/>
    </source>
</evidence>
<dbReference type="EMBL" id="PFAM01000015">
    <property type="protein sequence ID" value="PIT95993.1"/>
    <property type="molecule type" value="Genomic_DNA"/>
</dbReference>
<evidence type="ECO:0000313" key="4">
    <source>
        <dbReference type="EMBL" id="PIT95993.1"/>
    </source>
</evidence>
<feature type="compositionally biased region" description="Low complexity" evidence="1">
    <location>
        <begin position="456"/>
        <end position="472"/>
    </location>
</feature>
<feature type="domain" description="LTD" evidence="3">
    <location>
        <begin position="210"/>
        <end position="345"/>
    </location>
</feature>
<keyword evidence="2" id="KW-0472">Membrane</keyword>
<protein>
    <recommendedName>
        <fullName evidence="3">LTD domain-containing protein</fullName>
    </recommendedName>
</protein>
<evidence type="ECO:0000259" key="3">
    <source>
        <dbReference type="PROSITE" id="PS51841"/>
    </source>
</evidence>
<keyword evidence="2" id="KW-0812">Transmembrane</keyword>
<dbReference type="InterPro" id="IPR036415">
    <property type="entry name" value="Lamin_tail_dom_sf"/>
</dbReference>
<name>A0A2M6WT74_9BACT</name>
<feature type="transmembrane region" description="Helical" evidence="2">
    <location>
        <begin position="689"/>
        <end position="706"/>
    </location>
</feature>
<dbReference type="SUPFAM" id="SSF74853">
    <property type="entry name" value="Lamin A/C globular tail domain"/>
    <property type="match status" value="1"/>
</dbReference>
<proteinExistence type="predicted"/>
<keyword evidence="2" id="KW-1133">Transmembrane helix</keyword>
<dbReference type="Pfam" id="PF00932">
    <property type="entry name" value="LTD"/>
    <property type="match status" value="1"/>
</dbReference>
<dbReference type="InterPro" id="IPR001322">
    <property type="entry name" value="Lamin_tail_dom"/>
</dbReference>
<gene>
    <name evidence="4" type="ORF">COT94_02810</name>
</gene>
<organism evidence="4 5">
    <name type="scientific">Candidatus Falkowbacteria bacterium CG10_big_fil_rev_8_21_14_0_10_37_14</name>
    <dbReference type="NCBI Taxonomy" id="1974561"/>
    <lineage>
        <taxon>Bacteria</taxon>
        <taxon>Candidatus Falkowiibacteriota</taxon>
    </lineage>
</organism>
<comment type="caution">
    <text evidence="4">The sequence shown here is derived from an EMBL/GenBank/DDBJ whole genome shotgun (WGS) entry which is preliminary data.</text>
</comment>
<reference evidence="5" key="1">
    <citation type="submission" date="2017-09" db="EMBL/GenBank/DDBJ databases">
        <title>Depth-based differentiation of microbial function through sediment-hosted aquifers and enrichment of novel symbionts in the deep terrestrial subsurface.</title>
        <authorList>
            <person name="Probst A.J."/>
            <person name="Ladd B."/>
            <person name="Jarett J.K."/>
            <person name="Geller-Mcgrath D.E."/>
            <person name="Sieber C.M.K."/>
            <person name="Emerson J.B."/>
            <person name="Anantharaman K."/>
            <person name="Thomas B.C."/>
            <person name="Malmstrom R."/>
            <person name="Stieglmeier M."/>
            <person name="Klingl A."/>
            <person name="Woyke T."/>
            <person name="Ryan C.M."/>
            <person name="Banfield J.F."/>
        </authorList>
    </citation>
    <scope>NUCLEOTIDE SEQUENCE [LARGE SCALE GENOMIC DNA]</scope>
</reference>
<dbReference type="AlphaFoldDB" id="A0A2M6WT74"/>
<accession>A0A2M6WT74</accession>